<gene>
    <name evidence="1" type="ORF">KJY40_28060</name>
</gene>
<name>A0ABY3Q0V6_9PSED</name>
<accession>A0ABY3Q0V6</accession>
<protein>
    <submittedName>
        <fullName evidence="1">Uncharacterized protein</fullName>
    </submittedName>
</protein>
<evidence type="ECO:0000313" key="2">
    <source>
        <dbReference type="Proteomes" id="UP001162907"/>
    </source>
</evidence>
<dbReference type="EMBL" id="CP075567">
    <property type="protein sequence ID" value="UFP99818.1"/>
    <property type="molecule type" value="Genomic_DNA"/>
</dbReference>
<organism evidence="1 2">
    <name type="scientific">Pseudomonas fitomaticsae</name>
    <dbReference type="NCBI Taxonomy" id="2837969"/>
    <lineage>
        <taxon>Bacteria</taxon>
        <taxon>Pseudomonadati</taxon>
        <taxon>Pseudomonadota</taxon>
        <taxon>Gammaproteobacteria</taxon>
        <taxon>Pseudomonadales</taxon>
        <taxon>Pseudomonadaceae</taxon>
        <taxon>Pseudomonas</taxon>
    </lineage>
</organism>
<proteinExistence type="predicted"/>
<sequence length="308" mass="34788">MIPVENPIVEPPGFDEKCRVKGNAWLVENPDAQRPRDFWSPFRLKLAEGFHDRCGYAAIFLTSGTVDHSASWNERPELAYEWSNYRYVDAWINSSKSKKRSADLLDPFEVGEGWFEIILPSLQLVVTDSVPDAFRARAENTLQQLPIRDDERVLRVRRKWLELYEQGRLDLEGLREMAPLIAAAIEKRDALASPPERPAPSRRKAREAYDHACVGAQQKVRELIRNNGNSNVNSRRWKLSVWAEVDDSQVVSTLIAMNLATSTGAQFCEISVGTVDTSIEFALSAANYAAEILTETLGPVFVANEPRE</sequence>
<dbReference type="Proteomes" id="UP001162907">
    <property type="component" value="Chromosome"/>
</dbReference>
<keyword evidence="2" id="KW-1185">Reference proteome</keyword>
<dbReference type="RefSeq" id="WP_199912992.1">
    <property type="nucleotide sequence ID" value="NZ_CP075567.1"/>
</dbReference>
<evidence type="ECO:0000313" key="1">
    <source>
        <dbReference type="EMBL" id="UFP99818.1"/>
    </source>
</evidence>
<reference evidence="1 2" key="1">
    <citation type="journal article" date="2022" name="Int. J. Syst. Evol. Microbiol.">
        <title>Pseudomonas fitomaticsae sp. nov., isolated at Marimurtra Botanical Garden in Blanes, Catalonia, Spain.</title>
        <authorList>
            <person name="Atanasov K.E."/>
            <person name="Galbis D.M."/>
            <person name="Cornado D."/>
            <person name="Serpico A."/>
            <person name="Sanchez G."/>
            <person name="Bosch M."/>
            <person name="Ferrer A."/>
            <person name="Altabella T."/>
        </authorList>
    </citation>
    <scope>NUCLEOTIDE SEQUENCE [LARGE SCALE GENOMIC DNA]</scope>
    <source>
        <strain evidence="1 2">FIT81</strain>
    </source>
</reference>